<evidence type="ECO:0000313" key="2">
    <source>
        <dbReference type="Proteomes" id="UP001055072"/>
    </source>
</evidence>
<keyword evidence="2" id="KW-1185">Reference proteome</keyword>
<organism evidence="1 2">
    <name type="scientific">Irpex rosettiformis</name>
    <dbReference type="NCBI Taxonomy" id="378272"/>
    <lineage>
        <taxon>Eukaryota</taxon>
        <taxon>Fungi</taxon>
        <taxon>Dikarya</taxon>
        <taxon>Basidiomycota</taxon>
        <taxon>Agaricomycotina</taxon>
        <taxon>Agaricomycetes</taxon>
        <taxon>Polyporales</taxon>
        <taxon>Irpicaceae</taxon>
        <taxon>Irpex</taxon>
    </lineage>
</organism>
<evidence type="ECO:0000313" key="1">
    <source>
        <dbReference type="EMBL" id="KAI0094502.1"/>
    </source>
</evidence>
<comment type="caution">
    <text evidence="1">The sequence shown here is derived from an EMBL/GenBank/DDBJ whole genome shotgun (WGS) entry which is preliminary data.</text>
</comment>
<gene>
    <name evidence="1" type="ORF">BDY19DRAFT_981976</name>
</gene>
<dbReference type="Proteomes" id="UP001055072">
    <property type="component" value="Unassembled WGS sequence"/>
</dbReference>
<proteinExistence type="predicted"/>
<dbReference type="EMBL" id="MU274900">
    <property type="protein sequence ID" value="KAI0094502.1"/>
    <property type="molecule type" value="Genomic_DNA"/>
</dbReference>
<name>A0ACB8UK60_9APHY</name>
<sequence length="183" mass="21384">MASLRLAWQASKPTTPLRVAQTSEAATMADPRVDIIRRTLYPANVRSRESPTGTWRSNVGRRLQRAIPSVQAHETIERAWLLHQRHIRRGRQAELERKFKCMKEAMDYLYELDPKLHAEANRVEDPRVRTPQEVQLLKTLKGQEKKAIESRIRGLFPRELRIPTETPSRDGWRHEWDPLIAPL</sequence>
<protein>
    <submittedName>
        <fullName evidence="1">Uncharacterized protein</fullName>
    </submittedName>
</protein>
<accession>A0ACB8UK60</accession>
<reference evidence="1" key="1">
    <citation type="journal article" date="2021" name="Environ. Microbiol.">
        <title>Gene family expansions and transcriptome signatures uncover fungal adaptations to wood decay.</title>
        <authorList>
            <person name="Hage H."/>
            <person name="Miyauchi S."/>
            <person name="Viragh M."/>
            <person name="Drula E."/>
            <person name="Min B."/>
            <person name="Chaduli D."/>
            <person name="Navarro D."/>
            <person name="Favel A."/>
            <person name="Norest M."/>
            <person name="Lesage-Meessen L."/>
            <person name="Balint B."/>
            <person name="Merenyi Z."/>
            <person name="de Eugenio L."/>
            <person name="Morin E."/>
            <person name="Martinez A.T."/>
            <person name="Baldrian P."/>
            <person name="Stursova M."/>
            <person name="Martinez M.J."/>
            <person name="Novotny C."/>
            <person name="Magnuson J.K."/>
            <person name="Spatafora J.W."/>
            <person name="Maurice S."/>
            <person name="Pangilinan J."/>
            <person name="Andreopoulos W."/>
            <person name="LaButti K."/>
            <person name="Hundley H."/>
            <person name="Na H."/>
            <person name="Kuo A."/>
            <person name="Barry K."/>
            <person name="Lipzen A."/>
            <person name="Henrissat B."/>
            <person name="Riley R."/>
            <person name="Ahrendt S."/>
            <person name="Nagy L.G."/>
            <person name="Grigoriev I.V."/>
            <person name="Martin F."/>
            <person name="Rosso M.N."/>
        </authorList>
    </citation>
    <scope>NUCLEOTIDE SEQUENCE</scope>
    <source>
        <strain evidence="1">CBS 384.51</strain>
    </source>
</reference>